<dbReference type="OMA" id="PARTTWF"/>
<evidence type="ECO:0000256" key="10">
    <source>
        <dbReference type="SAM" id="MobiDB-lite"/>
    </source>
</evidence>
<feature type="region of interest" description="Disordered" evidence="10">
    <location>
        <begin position="56"/>
        <end position="92"/>
    </location>
</feature>
<evidence type="ECO:0000313" key="11">
    <source>
        <dbReference type="EnsemblMetazoa" id="XP_030838705"/>
    </source>
</evidence>
<dbReference type="RefSeq" id="XP_030838705.1">
    <property type="nucleotide sequence ID" value="XM_030982845.1"/>
</dbReference>
<protein>
    <recommendedName>
        <fullName evidence="9">Protein zwilch</fullName>
    </recommendedName>
</protein>
<evidence type="ECO:0000256" key="5">
    <source>
        <dbReference type="ARBA" id="ARBA00022776"/>
    </source>
</evidence>
<dbReference type="Gene3D" id="1.20.58.730">
    <property type="match status" value="1"/>
</dbReference>
<keyword evidence="5 9" id="KW-0498">Mitosis</keyword>
<dbReference type="GO" id="GO:0051301">
    <property type="term" value="P:cell division"/>
    <property type="evidence" value="ECO:0007669"/>
    <property type="project" value="UniProtKB-UniRule"/>
</dbReference>
<dbReference type="InterPro" id="IPR018630">
    <property type="entry name" value="Zwilch"/>
</dbReference>
<keyword evidence="7 9" id="KW-0131">Cell cycle</keyword>
<reference evidence="12" key="1">
    <citation type="submission" date="2015-02" db="EMBL/GenBank/DDBJ databases">
        <title>Genome sequencing for Strongylocentrotus purpuratus.</title>
        <authorList>
            <person name="Murali S."/>
            <person name="Liu Y."/>
            <person name="Vee V."/>
            <person name="English A."/>
            <person name="Wang M."/>
            <person name="Skinner E."/>
            <person name="Han Y."/>
            <person name="Muzny D.M."/>
            <person name="Worley K.C."/>
            <person name="Gibbs R.A."/>
        </authorList>
    </citation>
    <scope>NUCLEOTIDE SEQUENCE</scope>
</reference>
<accession>A0A7M7SXK0</accession>
<dbReference type="GO" id="GO:1990423">
    <property type="term" value="C:RZZ complex"/>
    <property type="evidence" value="ECO:0000318"/>
    <property type="project" value="GO_Central"/>
</dbReference>
<sequence>MDSIELLNDTMKRLAAKEDSEITAEGWLIKAVSVGETFLKDLLCANKHNKRIALLQKNNRQNDTSHQNGDISLESDLDESKEESKDVSSCSLLNGEDRDSHLLPVEDARNILTMYTMLHSPLVQTNNQVDPESLLPLWILCDGKDPERTSLIGCELAHTGSGQESDSSPFILTTVTSDDPISSKADVPTLQQVILEAHEDLASKYIASQGFAQFEVVSQLSADTTLAETQSSDSSYIAVECTWNQVKKILESPRDASCKVLIRAVPGDMRNTPLEVYKELCLLKTFADSLETGEVNWITREKTSSIQDLITTFLDEIKGGPIYKRKTGDDADDLDAQLCWKAAFDRSDLDFTERLWNILRNNATCYEDITTAFSMVINELNRGQIQPMVHRSNQTTLAQELRMLYEDPAHMFSLNHSPMTHLVEIAIDKIQRDYTNFFLAKKLTTLYSLEWFVQSVDLLTPGELVKRLRSLHCILEVSMLASQSLGLPTNNILTLIRNALDYYRNNSPDVQHTFVLPVEQTSVVSLYQNQQPSVWRLTTQCGCRGDKTSSVYQLSSRPFIDSVIQTTDMAIDDEGEEQEPFHYFVTRVKRDLEPFVPVNSFETI</sequence>
<keyword evidence="3 9" id="KW-0158">Chromosome</keyword>
<dbReference type="GeneID" id="100892299"/>
<dbReference type="InParanoid" id="A0A7M7SXK0"/>
<evidence type="ECO:0000256" key="2">
    <source>
        <dbReference type="ARBA" id="ARBA00009062"/>
    </source>
</evidence>
<dbReference type="EnsemblMetazoa" id="XM_030982845">
    <property type="protein sequence ID" value="XP_030838705"/>
    <property type="gene ID" value="LOC100892299"/>
</dbReference>
<evidence type="ECO:0000256" key="6">
    <source>
        <dbReference type="ARBA" id="ARBA00022838"/>
    </source>
</evidence>
<reference evidence="11" key="2">
    <citation type="submission" date="2021-01" db="UniProtKB">
        <authorList>
            <consortium name="EnsemblMetazoa"/>
        </authorList>
    </citation>
    <scope>IDENTIFICATION</scope>
</reference>
<comment type="similarity">
    <text evidence="2 9">Belongs to the ZWILCH family.</text>
</comment>
<dbReference type="Gene3D" id="2.20.25.230">
    <property type="match status" value="1"/>
</dbReference>
<evidence type="ECO:0000256" key="3">
    <source>
        <dbReference type="ARBA" id="ARBA00022454"/>
    </source>
</evidence>
<comment type="subunit">
    <text evidence="9">Component of the RZZ complex.</text>
</comment>
<comment type="subcellular location">
    <subcellularLocation>
        <location evidence="1 9">Chromosome</location>
        <location evidence="1 9">Centromere</location>
        <location evidence="1 9">Kinetochore</location>
    </subcellularLocation>
</comment>
<dbReference type="PANTHER" id="PTHR15995">
    <property type="entry name" value="PROTEIN ZWILCH HOMOLOG"/>
    <property type="match status" value="1"/>
</dbReference>
<dbReference type="OrthoDB" id="5556307at2759"/>
<keyword evidence="8 9" id="KW-0137">Centromere</keyword>
<proteinExistence type="inferred from homology"/>
<dbReference type="Pfam" id="PF09817">
    <property type="entry name" value="Zwilch"/>
    <property type="match status" value="1"/>
</dbReference>
<dbReference type="Gene3D" id="1.10.287.1880">
    <property type="match status" value="1"/>
</dbReference>
<dbReference type="Gene3D" id="6.20.270.10">
    <property type="match status" value="1"/>
</dbReference>
<dbReference type="GO" id="GO:0034501">
    <property type="term" value="P:protein localization to kinetochore"/>
    <property type="evidence" value="ECO:0000318"/>
    <property type="project" value="GO_Central"/>
</dbReference>
<evidence type="ECO:0000256" key="7">
    <source>
        <dbReference type="ARBA" id="ARBA00023306"/>
    </source>
</evidence>
<dbReference type="AlphaFoldDB" id="A0A7M7SXK0"/>
<comment type="function">
    <text evidence="9">Essential component of the mitotic checkpoint, which prevents cells from prematurely exiting mitosis. Required for the assembly of the dynein-dynactin and MAD1-MAD2 complexes onto kinetochores. Its function related to the spindle assembly machinery is proposed to depend on its association in the mitotic RZZ complex.</text>
</comment>
<evidence type="ECO:0000256" key="1">
    <source>
        <dbReference type="ARBA" id="ARBA00004629"/>
    </source>
</evidence>
<dbReference type="PANTHER" id="PTHR15995:SF1">
    <property type="entry name" value="PROTEIN ZWILCH HOMOLOG"/>
    <property type="match status" value="1"/>
</dbReference>
<keyword evidence="6 9" id="KW-0995">Kinetochore</keyword>
<dbReference type="GO" id="GO:0007094">
    <property type="term" value="P:mitotic spindle assembly checkpoint signaling"/>
    <property type="evidence" value="ECO:0000318"/>
    <property type="project" value="GO_Central"/>
</dbReference>
<dbReference type="FunCoup" id="A0A7M7SXK0">
    <property type="interactions" value="901"/>
</dbReference>
<dbReference type="KEGG" id="spu:100892299"/>
<dbReference type="Proteomes" id="UP000007110">
    <property type="component" value="Unassembled WGS sequence"/>
</dbReference>
<organism evidence="11 12">
    <name type="scientific">Strongylocentrotus purpuratus</name>
    <name type="common">Purple sea urchin</name>
    <dbReference type="NCBI Taxonomy" id="7668"/>
    <lineage>
        <taxon>Eukaryota</taxon>
        <taxon>Metazoa</taxon>
        <taxon>Echinodermata</taxon>
        <taxon>Eleutherozoa</taxon>
        <taxon>Echinozoa</taxon>
        <taxon>Echinoidea</taxon>
        <taxon>Euechinoidea</taxon>
        <taxon>Echinacea</taxon>
        <taxon>Camarodonta</taxon>
        <taxon>Echinidea</taxon>
        <taxon>Strongylocentrotidae</taxon>
        <taxon>Strongylocentrotus</taxon>
    </lineage>
</organism>
<evidence type="ECO:0000256" key="4">
    <source>
        <dbReference type="ARBA" id="ARBA00022618"/>
    </source>
</evidence>
<keyword evidence="4 9" id="KW-0132">Cell division</keyword>
<feature type="compositionally biased region" description="Polar residues" evidence="10">
    <location>
        <begin position="56"/>
        <end position="69"/>
    </location>
</feature>
<keyword evidence="12" id="KW-1185">Reference proteome</keyword>
<evidence type="ECO:0000256" key="8">
    <source>
        <dbReference type="ARBA" id="ARBA00023328"/>
    </source>
</evidence>
<evidence type="ECO:0000313" key="12">
    <source>
        <dbReference type="Proteomes" id="UP000007110"/>
    </source>
</evidence>
<evidence type="ECO:0000256" key="9">
    <source>
        <dbReference type="RuleBase" id="RU369076"/>
    </source>
</evidence>
<name>A0A7M7SXK0_STRPU</name>